<dbReference type="OrthoDB" id="9810250at2"/>
<dbReference type="Gene3D" id="1.10.357.10">
    <property type="entry name" value="Tetracycline Repressor, domain 2"/>
    <property type="match status" value="1"/>
</dbReference>
<reference evidence="3 4" key="1">
    <citation type="journal article" date="2019" name="Syst. Appl. Microbiol.">
        <title>Polyphasic characterization of two novel Lactobacillus spp. isolated from blown salami packages: Description of Lactobacillus halodurans sp. nov. and Lactobacillus salsicarnum sp. nov.</title>
        <authorList>
            <person name="Schuster J.A."/>
            <person name="Klingl A."/>
            <person name="Vogel R.F."/>
            <person name="Ehrmann M.A."/>
        </authorList>
    </citation>
    <scope>NUCLEOTIDE SEQUENCE [LARGE SCALE GENOMIC DNA]</scope>
    <source>
        <strain evidence="2 3">TMW 1.1920</strain>
        <strain evidence="1 4">TMW 1.2172</strain>
    </source>
</reference>
<organism evidence="1 4">
    <name type="scientific">Companilactobacillus halodurans</name>
    <dbReference type="NCBI Taxonomy" id="2584183"/>
    <lineage>
        <taxon>Bacteria</taxon>
        <taxon>Bacillati</taxon>
        <taxon>Bacillota</taxon>
        <taxon>Bacilli</taxon>
        <taxon>Lactobacillales</taxon>
        <taxon>Lactobacillaceae</taxon>
        <taxon>Companilactobacillus</taxon>
    </lineage>
</organism>
<comment type="caution">
    <text evidence="1">The sequence shown here is derived from an EMBL/GenBank/DDBJ whole genome shotgun (WGS) entry which is preliminary data.</text>
</comment>
<accession>A0A5P0ZQV4</accession>
<evidence type="ECO:0000313" key="3">
    <source>
        <dbReference type="Proteomes" id="UP000371423"/>
    </source>
</evidence>
<dbReference type="Proteomes" id="UP000414364">
    <property type="component" value="Unassembled WGS sequence"/>
</dbReference>
<dbReference type="RefSeq" id="WP_153386014.1">
    <property type="nucleotide sequence ID" value="NZ_VDFO01000057.1"/>
</dbReference>
<dbReference type="AlphaFoldDB" id="A0A5P0ZQV4"/>
<dbReference type="InterPro" id="IPR009057">
    <property type="entry name" value="Homeodomain-like_sf"/>
</dbReference>
<evidence type="ECO:0000313" key="4">
    <source>
        <dbReference type="Proteomes" id="UP000414364"/>
    </source>
</evidence>
<sequence length="196" mass="22841">MKKVDRRVQKTNQALQLAFQKMTRTTSYRDITVKSLTQMAQINRKTFYLHYDSIDDFSNTFVNDIADKLLKLITEEPLADKLLEPGYIFNKIFDFFQESREFYAFMMTSVDYSFLARKVEVKLAQGFSAALYETFDISKVDAYICANFLVRNTLMLFRLYNGGQVKLSKAEFRDKLARLNSSGLSSFIDATRNVRK</sequence>
<name>A0A5P0ZQV4_9LACO</name>
<keyword evidence="3" id="KW-1185">Reference proteome</keyword>
<evidence type="ECO:0000313" key="2">
    <source>
        <dbReference type="EMBL" id="MQS98504.1"/>
    </source>
</evidence>
<dbReference type="SUPFAM" id="SSF46689">
    <property type="entry name" value="Homeodomain-like"/>
    <property type="match status" value="1"/>
</dbReference>
<protein>
    <submittedName>
        <fullName evidence="1">TetR/AcrR family transcriptional regulator</fullName>
    </submittedName>
</protein>
<dbReference type="InterPro" id="IPR050624">
    <property type="entry name" value="HTH-type_Tx_Regulator"/>
</dbReference>
<dbReference type="PANTHER" id="PTHR43479">
    <property type="entry name" value="ACREF/ENVCD OPERON REPRESSOR-RELATED"/>
    <property type="match status" value="1"/>
</dbReference>
<gene>
    <name evidence="2" type="ORF">FHL05_11630</name>
    <name evidence="1" type="ORF">FHL06_09310</name>
</gene>
<dbReference type="EMBL" id="VDFP01000020">
    <property type="protein sequence ID" value="MQS76572.1"/>
    <property type="molecule type" value="Genomic_DNA"/>
</dbReference>
<dbReference type="Proteomes" id="UP000371423">
    <property type="component" value="Unassembled WGS sequence"/>
</dbReference>
<evidence type="ECO:0000313" key="1">
    <source>
        <dbReference type="EMBL" id="MQS76572.1"/>
    </source>
</evidence>
<dbReference type="EMBL" id="VDFO01000057">
    <property type="protein sequence ID" value="MQS98504.1"/>
    <property type="molecule type" value="Genomic_DNA"/>
</dbReference>
<proteinExistence type="predicted"/>
<dbReference type="PANTHER" id="PTHR43479:SF7">
    <property type="entry name" value="TETR-FAMILY TRANSCRIPTIONAL REGULATOR"/>
    <property type="match status" value="1"/>
</dbReference>